<sequence length="142" mass="16588">MKKFYSDHHIPTVTMLWLIVLFLIATPFFTPNQIWGEMFIPIIIVTLCALLILWILLDTKYVIKNSFLHYTSGPIRGKIDIYKINAIVHQKKWFVQSTLKPALGSKGLIIKYGKFDDIYISPKRKQEFIDALLEINPHIEIE</sequence>
<dbReference type="GO" id="GO:0030153">
    <property type="term" value="P:bacteriocin immunity"/>
    <property type="evidence" value="ECO:0007669"/>
    <property type="project" value="InterPro"/>
</dbReference>
<dbReference type="Proteomes" id="UP000275027">
    <property type="component" value="Unassembled WGS sequence"/>
</dbReference>
<dbReference type="RefSeq" id="WP_101472195.1">
    <property type="nucleotide sequence ID" value="NZ_JAPJOL010000051.1"/>
</dbReference>
<reference evidence="4 6" key="2">
    <citation type="submission" date="2018-10" db="EMBL/GenBank/DDBJ databases">
        <title>Genomic Encyclopedia of Archaeal and Bacterial Type Strains, Phase II (KMG-II): from individual species to whole genera.</title>
        <authorList>
            <person name="Goeker M."/>
        </authorList>
    </citation>
    <scope>NUCLEOTIDE SEQUENCE [LARGE SCALE GENOMIC DNA]</scope>
    <source>
        <strain evidence="4 6">DSM 21886</strain>
    </source>
</reference>
<proteinExistence type="predicted"/>
<feature type="transmembrane region" description="Helical" evidence="1">
    <location>
        <begin position="35"/>
        <end position="57"/>
    </location>
</feature>
<dbReference type="AlphaFoldDB" id="A0A497UKJ9"/>
<dbReference type="EMBL" id="PJND01000008">
    <property type="protein sequence ID" value="PKW20904.1"/>
    <property type="molecule type" value="Genomic_DNA"/>
</dbReference>
<protein>
    <submittedName>
        <fullName evidence="4">PH (Pleckstrin Homology) domain-containing protein</fullName>
    </submittedName>
</protein>
<evidence type="ECO:0000313" key="4">
    <source>
        <dbReference type="EMBL" id="RLJ30457.1"/>
    </source>
</evidence>
<dbReference type="Proteomes" id="UP000233767">
    <property type="component" value="Unassembled WGS sequence"/>
</dbReference>
<evidence type="ECO:0000259" key="2">
    <source>
        <dbReference type="Pfam" id="PF06713"/>
    </source>
</evidence>
<keyword evidence="1" id="KW-0812">Transmembrane</keyword>
<comment type="caution">
    <text evidence="4">The sequence shown here is derived from an EMBL/GenBank/DDBJ whole genome shotgun (WGS) entry which is preliminary data.</text>
</comment>
<evidence type="ECO:0000313" key="5">
    <source>
        <dbReference type="Proteomes" id="UP000233767"/>
    </source>
</evidence>
<evidence type="ECO:0000256" key="1">
    <source>
        <dbReference type="SAM" id="Phobius"/>
    </source>
</evidence>
<keyword evidence="5" id="KW-1185">Reference proteome</keyword>
<accession>A0A497UKJ9</accession>
<name>A0A497UKJ9_9FLAO</name>
<organism evidence="4 6">
    <name type="scientific">Flavobacterium lindanitolerans</name>
    <dbReference type="NCBI Taxonomy" id="428988"/>
    <lineage>
        <taxon>Bacteria</taxon>
        <taxon>Pseudomonadati</taxon>
        <taxon>Bacteroidota</taxon>
        <taxon>Flavobacteriia</taxon>
        <taxon>Flavobacteriales</taxon>
        <taxon>Flavobacteriaceae</taxon>
        <taxon>Flavobacterium</taxon>
    </lineage>
</organism>
<dbReference type="EMBL" id="RCCB01000011">
    <property type="protein sequence ID" value="RLJ30457.1"/>
    <property type="molecule type" value="Genomic_DNA"/>
</dbReference>
<dbReference type="InterPro" id="IPR009589">
    <property type="entry name" value="PH_YyaB-like"/>
</dbReference>
<reference evidence="3 5" key="1">
    <citation type="submission" date="2017-12" db="EMBL/GenBank/DDBJ databases">
        <title>Genomic Encyclopedia of Type Strains, Phase III (KMG-III): the genomes of soil and plant-associated and newly described type strains.</title>
        <authorList>
            <person name="Whitman W."/>
        </authorList>
    </citation>
    <scope>NUCLEOTIDE SEQUENCE [LARGE SCALE GENOMIC DNA]</scope>
    <source>
        <strain evidence="3 5">IP-10</strain>
    </source>
</reference>
<dbReference type="Pfam" id="PF06713">
    <property type="entry name" value="bPH_4"/>
    <property type="match status" value="1"/>
</dbReference>
<gene>
    <name evidence="3" type="ORF">B0G92_2183</name>
    <name evidence="4" type="ORF">CLV50_1867</name>
</gene>
<feature type="transmembrane region" description="Helical" evidence="1">
    <location>
        <begin position="12"/>
        <end position="29"/>
    </location>
</feature>
<keyword evidence="1" id="KW-0472">Membrane</keyword>
<keyword evidence="1" id="KW-1133">Transmembrane helix</keyword>
<feature type="domain" description="Uncharacterized protein YyaB-like PH" evidence="2">
    <location>
        <begin position="59"/>
        <end position="136"/>
    </location>
</feature>
<evidence type="ECO:0000313" key="3">
    <source>
        <dbReference type="EMBL" id="PKW20904.1"/>
    </source>
</evidence>
<evidence type="ECO:0000313" key="6">
    <source>
        <dbReference type="Proteomes" id="UP000275027"/>
    </source>
</evidence>